<reference evidence="2" key="1">
    <citation type="submission" date="2022-07" db="EMBL/GenBank/DDBJ databases">
        <title>Phylogenomic reconstructions and comparative analyses of Kickxellomycotina fungi.</title>
        <authorList>
            <person name="Reynolds N.K."/>
            <person name="Stajich J.E."/>
            <person name="Barry K."/>
            <person name="Grigoriev I.V."/>
            <person name="Crous P."/>
            <person name="Smith M.E."/>
        </authorList>
    </citation>
    <scope>NUCLEOTIDE SEQUENCE</scope>
    <source>
        <strain evidence="2">RSA 476</strain>
    </source>
</reference>
<dbReference type="GO" id="GO:0005743">
    <property type="term" value="C:mitochondrial inner membrane"/>
    <property type="evidence" value="ECO:0007669"/>
    <property type="project" value="TreeGrafter"/>
</dbReference>
<evidence type="ECO:0000313" key="2">
    <source>
        <dbReference type="EMBL" id="KAJ2863704.1"/>
    </source>
</evidence>
<dbReference type="Pfam" id="PF05176">
    <property type="entry name" value="ATP-synt_10"/>
    <property type="match status" value="1"/>
</dbReference>
<dbReference type="GO" id="GO:0006412">
    <property type="term" value="P:translation"/>
    <property type="evidence" value="ECO:0007669"/>
    <property type="project" value="InterPro"/>
</dbReference>
<protein>
    <submittedName>
        <fullName evidence="2">Mitochondrial ATPase complex subunit atp10</fullName>
    </submittedName>
</protein>
<organism evidence="2 3">
    <name type="scientific">Coemansia aciculifera</name>
    <dbReference type="NCBI Taxonomy" id="417176"/>
    <lineage>
        <taxon>Eukaryota</taxon>
        <taxon>Fungi</taxon>
        <taxon>Fungi incertae sedis</taxon>
        <taxon>Zoopagomycota</taxon>
        <taxon>Kickxellomycotina</taxon>
        <taxon>Kickxellomycetes</taxon>
        <taxon>Kickxellales</taxon>
        <taxon>Kickxellaceae</taxon>
        <taxon>Coemansia</taxon>
    </lineage>
</organism>
<dbReference type="AlphaFoldDB" id="A0A9W8IHG8"/>
<name>A0A9W8IHG8_9FUNG</name>
<feature type="compositionally biased region" description="Polar residues" evidence="1">
    <location>
        <begin position="27"/>
        <end position="43"/>
    </location>
</feature>
<accession>A0A9W8IHG8</accession>
<feature type="region of interest" description="Disordered" evidence="1">
    <location>
        <begin position="27"/>
        <end position="111"/>
    </location>
</feature>
<sequence>MHSLLGLSLRLSRTGAARHQLYHVSRSLNTKGSVQPNTATPATKTDDSAQAPATESPSTDEKPPQPSPTKAPHAGEPEEKIEYIGNTRFPRPRPKPRRTITPGDAVGLDAPAGKVEHTPLKAQLEQKWRDVLSPEKNLESRAKIIREIGESHFQNILDLRNNGDKLFEAPAHLIPAIKAKFLPNLEGKTLTGANIDIVDLCRGKTTLLTVEFVKFAEKHTRSFINVFEATYMGNPKVQVVQVNIEENWAKAAVLRMCMPYVRRAIPKHRHSTYLVHYGGVESLRSNLGIANPLIGYAFLVDSKTRVRWYANGEAVQSEGINMISLTRELMRKAK</sequence>
<dbReference type="EMBL" id="JANBUY010000113">
    <property type="protein sequence ID" value="KAJ2863704.1"/>
    <property type="molecule type" value="Genomic_DNA"/>
</dbReference>
<feature type="compositionally biased region" description="Basic and acidic residues" evidence="1">
    <location>
        <begin position="73"/>
        <end position="82"/>
    </location>
</feature>
<proteinExistence type="predicted"/>
<gene>
    <name evidence="2" type="primary">ATP10</name>
    <name evidence="2" type="ORF">GGH94_003431</name>
</gene>
<dbReference type="Proteomes" id="UP001140074">
    <property type="component" value="Unassembled WGS sequence"/>
</dbReference>
<dbReference type="GO" id="GO:0033615">
    <property type="term" value="P:mitochondrial proton-transporting ATP synthase complex assembly"/>
    <property type="evidence" value="ECO:0007669"/>
    <property type="project" value="TreeGrafter"/>
</dbReference>
<dbReference type="PANTHER" id="PTHR28106">
    <property type="entry name" value="MITOCHONDRIAL ATPASE COMPLEX SUBUNIT ATP10"/>
    <property type="match status" value="1"/>
</dbReference>
<dbReference type="InterPro" id="IPR020592">
    <property type="entry name" value="Ribosomal_bS16_CS"/>
</dbReference>
<dbReference type="GO" id="GO:0003735">
    <property type="term" value="F:structural constituent of ribosome"/>
    <property type="evidence" value="ECO:0007669"/>
    <property type="project" value="InterPro"/>
</dbReference>
<dbReference type="PROSITE" id="PS00732">
    <property type="entry name" value="RIBOSOMAL_S16"/>
    <property type="match status" value="1"/>
</dbReference>
<dbReference type="PANTHER" id="PTHR28106:SF1">
    <property type="entry name" value="MITOCHONDRIAL ATPASE COMPLEX SUBUNIT ATP10"/>
    <property type="match status" value="1"/>
</dbReference>
<dbReference type="GO" id="GO:0005840">
    <property type="term" value="C:ribosome"/>
    <property type="evidence" value="ECO:0007669"/>
    <property type="project" value="InterPro"/>
</dbReference>
<comment type="caution">
    <text evidence="2">The sequence shown here is derived from an EMBL/GenBank/DDBJ whole genome shotgun (WGS) entry which is preliminary data.</text>
</comment>
<keyword evidence="3" id="KW-1185">Reference proteome</keyword>
<evidence type="ECO:0000256" key="1">
    <source>
        <dbReference type="SAM" id="MobiDB-lite"/>
    </source>
</evidence>
<dbReference type="InterPro" id="IPR007849">
    <property type="entry name" value="ATP10"/>
</dbReference>
<evidence type="ECO:0000313" key="3">
    <source>
        <dbReference type="Proteomes" id="UP001140074"/>
    </source>
</evidence>